<comment type="caution">
    <text evidence="1">The sequence shown here is derived from an EMBL/GenBank/DDBJ whole genome shotgun (WGS) entry which is preliminary data.</text>
</comment>
<dbReference type="AlphaFoldDB" id="A0A843X8J7"/>
<organism evidence="1 2">
    <name type="scientific">Colocasia esculenta</name>
    <name type="common">Wild taro</name>
    <name type="synonym">Arum esculentum</name>
    <dbReference type="NCBI Taxonomy" id="4460"/>
    <lineage>
        <taxon>Eukaryota</taxon>
        <taxon>Viridiplantae</taxon>
        <taxon>Streptophyta</taxon>
        <taxon>Embryophyta</taxon>
        <taxon>Tracheophyta</taxon>
        <taxon>Spermatophyta</taxon>
        <taxon>Magnoliopsida</taxon>
        <taxon>Liliopsida</taxon>
        <taxon>Araceae</taxon>
        <taxon>Aroideae</taxon>
        <taxon>Colocasieae</taxon>
        <taxon>Colocasia</taxon>
    </lineage>
</organism>
<sequence length="31" mass="3286">MKTGFGLSLSLMPSTLAIVSSTSWALWTISV</sequence>
<dbReference type="Proteomes" id="UP000652761">
    <property type="component" value="Unassembled WGS sequence"/>
</dbReference>
<dbReference type="EMBL" id="NMUH01006614">
    <property type="protein sequence ID" value="MQM15637.1"/>
    <property type="molecule type" value="Genomic_DNA"/>
</dbReference>
<reference evidence="1" key="1">
    <citation type="submission" date="2017-07" db="EMBL/GenBank/DDBJ databases">
        <title>Taro Niue Genome Assembly and Annotation.</title>
        <authorList>
            <person name="Atibalentja N."/>
            <person name="Keating K."/>
            <person name="Fields C.J."/>
        </authorList>
    </citation>
    <scope>NUCLEOTIDE SEQUENCE</scope>
    <source>
        <strain evidence="1">Niue_2</strain>
        <tissue evidence="1">Leaf</tissue>
    </source>
</reference>
<keyword evidence="2" id="KW-1185">Reference proteome</keyword>
<gene>
    <name evidence="1" type="ORF">Taro_048586</name>
</gene>
<proteinExistence type="predicted"/>
<name>A0A843X8J7_COLES</name>
<protein>
    <submittedName>
        <fullName evidence="1">Uncharacterized protein</fullName>
    </submittedName>
</protein>
<accession>A0A843X8J7</accession>
<evidence type="ECO:0000313" key="1">
    <source>
        <dbReference type="EMBL" id="MQM15637.1"/>
    </source>
</evidence>
<evidence type="ECO:0000313" key="2">
    <source>
        <dbReference type="Proteomes" id="UP000652761"/>
    </source>
</evidence>